<dbReference type="Proteomes" id="UP000663828">
    <property type="component" value="Unassembled WGS sequence"/>
</dbReference>
<accession>A0A816HM09</accession>
<protein>
    <submittedName>
        <fullName evidence="1">Uncharacterized protein</fullName>
    </submittedName>
</protein>
<dbReference type="Gene3D" id="2.60.120.260">
    <property type="entry name" value="Galactose-binding domain-like"/>
    <property type="match status" value="1"/>
</dbReference>
<keyword evidence="2" id="KW-1185">Reference proteome</keyword>
<dbReference type="EMBL" id="CAJNOR010018956">
    <property type="protein sequence ID" value="CAF1689125.1"/>
    <property type="molecule type" value="Genomic_DNA"/>
</dbReference>
<name>A0A816HM09_ADIRI</name>
<comment type="caution">
    <text evidence="1">The sequence shown here is derived from an EMBL/GenBank/DDBJ whole genome shotgun (WGS) entry which is preliminary data.</text>
</comment>
<sequence>SNLATVVWTTPTSFITSYNNAPSSSSYTQEIFSYTASSTGSAVVQFCIQNSGSGKYWYLDDISIVDTNASNSEMLVNNNFENGTLAGWQMLCSSCGLGTSGTISPSSCNSGSYCYVDECKNGFDCLRQTFPITTGHVYILSYFIKSVQLGNMKAYVQIF</sequence>
<reference evidence="1" key="1">
    <citation type="submission" date="2021-02" db="EMBL/GenBank/DDBJ databases">
        <authorList>
            <person name="Nowell W R."/>
        </authorList>
    </citation>
    <scope>NUCLEOTIDE SEQUENCE</scope>
</reference>
<organism evidence="1 2">
    <name type="scientific">Adineta ricciae</name>
    <name type="common">Rotifer</name>
    <dbReference type="NCBI Taxonomy" id="249248"/>
    <lineage>
        <taxon>Eukaryota</taxon>
        <taxon>Metazoa</taxon>
        <taxon>Spiralia</taxon>
        <taxon>Gnathifera</taxon>
        <taxon>Rotifera</taxon>
        <taxon>Eurotatoria</taxon>
        <taxon>Bdelloidea</taxon>
        <taxon>Adinetida</taxon>
        <taxon>Adinetidae</taxon>
        <taxon>Adineta</taxon>
    </lineage>
</organism>
<dbReference type="InterPro" id="IPR008979">
    <property type="entry name" value="Galactose-bd-like_sf"/>
</dbReference>
<evidence type="ECO:0000313" key="1">
    <source>
        <dbReference type="EMBL" id="CAF1689125.1"/>
    </source>
</evidence>
<evidence type="ECO:0000313" key="2">
    <source>
        <dbReference type="Proteomes" id="UP000663828"/>
    </source>
</evidence>
<dbReference type="AlphaFoldDB" id="A0A816HM09"/>
<feature type="non-terminal residue" evidence="1">
    <location>
        <position position="1"/>
    </location>
</feature>
<proteinExistence type="predicted"/>
<dbReference type="SUPFAM" id="SSF49785">
    <property type="entry name" value="Galactose-binding domain-like"/>
    <property type="match status" value="1"/>
</dbReference>
<gene>
    <name evidence="1" type="ORF">XAT740_LOCUS63163</name>
</gene>